<accession>A0A6A3J0J3</accession>
<gene>
    <name evidence="2" type="ORF">PF011_g20284</name>
</gene>
<feature type="region of interest" description="Disordered" evidence="1">
    <location>
        <begin position="1"/>
        <end position="26"/>
    </location>
</feature>
<organism evidence="2 3">
    <name type="scientific">Phytophthora fragariae</name>
    <dbReference type="NCBI Taxonomy" id="53985"/>
    <lineage>
        <taxon>Eukaryota</taxon>
        <taxon>Sar</taxon>
        <taxon>Stramenopiles</taxon>
        <taxon>Oomycota</taxon>
        <taxon>Peronosporomycetes</taxon>
        <taxon>Peronosporales</taxon>
        <taxon>Peronosporaceae</taxon>
        <taxon>Phytophthora</taxon>
    </lineage>
</organism>
<proteinExistence type="predicted"/>
<evidence type="ECO:0000313" key="2">
    <source>
        <dbReference type="EMBL" id="KAE8985704.1"/>
    </source>
</evidence>
<dbReference type="AlphaFoldDB" id="A0A6A3J0J3"/>
<evidence type="ECO:0000313" key="3">
    <source>
        <dbReference type="Proteomes" id="UP000460718"/>
    </source>
</evidence>
<feature type="compositionally biased region" description="Acidic residues" evidence="1">
    <location>
        <begin position="1"/>
        <end position="12"/>
    </location>
</feature>
<sequence length="212" mass="23628">MSSSGDDSDESDAAFGYMSSEGESQEQAAEYTALGTFKTKKEARVHADTRESVKYRYHSNSASTHKNTYVYRCASHDECSSFIRIVVSRGEVECSMSIIETHSDVVADTPMTGIDKRIIDTVDAILIGSTGPKACRSTLQLRFSNDPDMLSLVPPESQLKSRKQTLMTRSSGTSLSSYAEVQVWAASKKCFTKDDFLEKWGSMIRRQMRRSL</sequence>
<name>A0A6A3J0J3_9STRA</name>
<dbReference type="EMBL" id="QXFW01001795">
    <property type="protein sequence ID" value="KAE8985704.1"/>
    <property type="molecule type" value="Genomic_DNA"/>
</dbReference>
<comment type="caution">
    <text evidence="2">The sequence shown here is derived from an EMBL/GenBank/DDBJ whole genome shotgun (WGS) entry which is preliminary data.</text>
</comment>
<protein>
    <submittedName>
        <fullName evidence="2">Uncharacterized protein</fullName>
    </submittedName>
</protein>
<dbReference type="Proteomes" id="UP000460718">
    <property type="component" value="Unassembled WGS sequence"/>
</dbReference>
<reference evidence="2 3" key="1">
    <citation type="submission" date="2018-09" db="EMBL/GenBank/DDBJ databases">
        <title>Genomic investigation of the strawberry pathogen Phytophthora fragariae indicates pathogenicity is determined by transcriptional variation in three key races.</title>
        <authorList>
            <person name="Adams T.M."/>
            <person name="Armitage A.D."/>
            <person name="Sobczyk M.K."/>
            <person name="Bates H.J."/>
            <person name="Dunwell J.M."/>
            <person name="Nellist C.F."/>
            <person name="Harrison R.J."/>
        </authorList>
    </citation>
    <scope>NUCLEOTIDE SEQUENCE [LARGE SCALE GENOMIC DNA]</scope>
    <source>
        <strain evidence="2 3">SCRP245</strain>
    </source>
</reference>
<evidence type="ECO:0000256" key="1">
    <source>
        <dbReference type="SAM" id="MobiDB-lite"/>
    </source>
</evidence>